<dbReference type="InterPro" id="IPR042216">
    <property type="entry name" value="MitoNEET_CISD"/>
</dbReference>
<dbReference type="GO" id="GO:0051537">
    <property type="term" value="F:2 iron, 2 sulfur cluster binding"/>
    <property type="evidence" value="ECO:0007669"/>
    <property type="project" value="UniProtKB-KW"/>
</dbReference>
<dbReference type="GO" id="GO:0005737">
    <property type="term" value="C:cytoplasm"/>
    <property type="evidence" value="ECO:0007669"/>
    <property type="project" value="UniProtKB-ARBA"/>
</dbReference>
<dbReference type="Gene3D" id="3.40.5.90">
    <property type="entry name" value="CDGSH iron-sulfur domain, mitoNEET-type"/>
    <property type="match status" value="2"/>
</dbReference>
<dbReference type="EMBL" id="CP046147">
    <property type="protein sequence ID" value="WFG39856.1"/>
    <property type="molecule type" value="Genomic_DNA"/>
</dbReference>
<dbReference type="AlphaFoldDB" id="A0AAJ5ZJE7"/>
<dbReference type="RefSeq" id="WP_342826473.1">
    <property type="nucleotide sequence ID" value="NZ_CP046146.1"/>
</dbReference>
<reference evidence="9 10" key="1">
    <citation type="submission" date="2019-11" db="EMBL/GenBank/DDBJ databases">
        <authorList>
            <person name="Cho J.-C."/>
        </authorList>
    </citation>
    <scope>NUCLEOTIDE SEQUENCE [LARGE SCALE GENOMIC DNA]</scope>
    <source>
        <strain evidence="8 9">JH1073</strain>
        <strain evidence="7 10">JH702</strain>
    </source>
</reference>
<dbReference type="Proteomes" id="UP001219901">
    <property type="component" value="Chromosome"/>
</dbReference>
<evidence type="ECO:0000256" key="5">
    <source>
        <dbReference type="SAM" id="MobiDB-lite"/>
    </source>
</evidence>
<protein>
    <recommendedName>
        <fullName evidence="6">Iron-binding zinc finger CDGSH type domain-containing protein</fullName>
    </recommendedName>
</protein>
<keyword evidence="4" id="KW-0411">Iron-sulfur</keyword>
<evidence type="ECO:0000313" key="7">
    <source>
        <dbReference type="EMBL" id="MDG0867783.1"/>
    </source>
</evidence>
<evidence type="ECO:0000259" key="6">
    <source>
        <dbReference type="SMART" id="SM00704"/>
    </source>
</evidence>
<feature type="domain" description="Iron-binding zinc finger CDGSH type" evidence="6">
    <location>
        <begin position="176"/>
        <end position="215"/>
    </location>
</feature>
<reference evidence="8" key="2">
    <citation type="journal article" date="2023" name="Nat. Commun.">
        <title>Cultivation of marine bacteria of the SAR202 clade.</title>
        <authorList>
            <person name="Lim Y."/>
            <person name="Seo J.H."/>
            <person name="Giovannoni S.J."/>
            <person name="Kang I."/>
            <person name="Cho J.C."/>
        </authorList>
    </citation>
    <scope>NUCLEOTIDE SEQUENCE</scope>
    <source>
        <strain evidence="8">JH1073</strain>
    </source>
</reference>
<dbReference type="Proteomes" id="UP001321249">
    <property type="component" value="Unassembled WGS sequence"/>
</dbReference>
<evidence type="ECO:0000313" key="8">
    <source>
        <dbReference type="EMBL" id="WFG39856.1"/>
    </source>
</evidence>
<dbReference type="InterPro" id="IPR018967">
    <property type="entry name" value="FeS-contain_CDGSH-typ"/>
</dbReference>
<proteinExistence type="predicted"/>
<dbReference type="PANTHER" id="PTHR46491">
    <property type="entry name" value="CDGSH IRON SULFUR DOMAIN PROTEIN HOMOLOG"/>
    <property type="match status" value="1"/>
</dbReference>
<dbReference type="Gene3D" id="3.30.70.20">
    <property type="match status" value="1"/>
</dbReference>
<feature type="region of interest" description="Disordered" evidence="5">
    <location>
        <begin position="52"/>
        <end position="78"/>
    </location>
</feature>
<dbReference type="EMBL" id="WMBE01000003">
    <property type="protein sequence ID" value="MDG0867783.1"/>
    <property type="molecule type" value="Genomic_DNA"/>
</dbReference>
<name>A0AAJ5ZJE7_9CHLR</name>
<keyword evidence="3" id="KW-0408">Iron</keyword>
<evidence type="ECO:0000256" key="2">
    <source>
        <dbReference type="ARBA" id="ARBA00022723"/>
    </source>
</evidence>
<evidence type="ECO:0000256" key="1">
    <source>
        <dbReference type="ARBA" id="ARBA00022714"/>
    </source>
</evidence>
<gene>
    <name evidence="7" type="ORF">GKO46_11960</name>
    <name evidence="8" type="ORF">GKO48_09575</name>
</gene>
<accession>A0AAJ5ZJE7</accession>
<organism evidence="8 9">
    <name type="scientific">Candidatus Lucifugimonas marina</name>
    <dbReference type="NCBI Taxonomy" id="3038979"/>
    <lineage>
        <taxon>Bacteria</taxon>
        <taxon>Bacillati</taxon>
        <taxon>Chloroflexota</taxon>
        <taxon>Dehalococcoidia</taxon>
        <taxon>SAR202 cluster</taxon>
        <taxon>Candidatus Lucifugimonadales</taxon>
        <taxon>Candidatus Lucifugimonadaceae</taxon>
        <taxon>Candidatus Lucifugimonas</taxon>
    </lineage>
</organism>
<sequence>MAKVKITETKDGPLVVEGKIQLIDARRNEVQTRARVRLCRCGMSNKKPFCDNSHEPSHFGAESGQSEEEFLSPKPVSRRREYTGDGIKVSFDASVCIHVAECLKLMPETFDLRARPWINLQDADLQKVVDTVRNCPSGALRYELEQEDSVEIEPDPAEPVVRAWRNGPLRIRGEVKIVNTKGETVLEGDRAALCRCGASRNKPFCDNTHQMIKFAATT</sequence>
<evidence type="ECO:0000313" key="9">
    <source>
        <dbReference type="Proteomes" id="UP001219901"/>
    </source>
</evidence>
<keyword evidence="2" id="KW-0479">Metal-binding</keyword>
<dbReference type="PANTHER" id="PTHR46491:SF3">
    <property type="entry name" value="CDGSH IRON-SULFUR DOMAIN-CONTAINING PROTEIN 3, MITOCHONDRIAL"/>
    <property type="match status" value="1"/>
</dbReference>
<keyword evidence="9" id="KW-1185">Reference proteome</keyword>
<dbReference type="SMART" id="SM00704">
    <property type="entry name" value="ZnF_CDGSH"/>
    <property type="match status" value="2"/>
</dbReference>
<dbReference type="GO" id="GO:0046872">
    <property type="term" value="F:metal ion binding"/>
    <property type="evidence" value="ECO:0007669"/>
    <property type="project" value="UniProtKB-KW"/>
</dbReference>
<dbReference type="InterPro" id="IPR052950">
    <property type="entry name" value="CISD"/>
</dbReference>
<dbReference type="Pfam" id="PF09360">
    <property type="entry name" value="zf-CDGSH"/>
    <property type="match status" value="2"/>
</dbReference>
<feature type="domain" description="Iron-binding zinc finger CDGSH type" evidence="6">
    <location>
        <begin position="21"/>
        <end position="60"/>
    </location>
</feature>
<dbReference type="InterPro" id="IPR010693">
    <property type="entry name" value="Divergent_4Fe-4S_mono-cluster"/>
</dbReference>
<evidence type="ECO:0000313" key="10">
    <source>
        <dbReference type="Proteomes" id="UP001321249"/>
    </source>
</evidence>
<evidence type="ECO:0000256" key="4">
    <source>
        <dbReference type="ARBA" id="ARBA00023014"/>
    </source>
</evidence>
<evidence type="ECO:0000256" key="3">
    <source>
        <dbReference type="ARBA" id="ARBA00023004"/>
    </source>
</evidence>
<keyword evidence="1" id="KW-0001">2Fe-2S</keyword>
<dbReference type="Pfam" id="PF06902">
    <property type="entry name" value="Fer4_19"/>
    <property type="match status" value="1"/>
</dbReference>
<reference evidence="9" key="3">
    <citation type="submission" date="2023-06" db="EMBL/GenBank/DDBJ databases">
        <title>Pangenomics reveal diversification of enzyme families and niche specialization in globally abundant SAR202 bacteria.</title>
        <authorList>
            <person name="Saw J.H.W."/>
        </authorList>
    </citation>
    <scope>NUCLEOTIDE SEQUENCE [LARGE SCALE GENOMIC DNA]</scope>
    <source>
        <strain evidence="9">JH1073</strain>
    </source>
</reference>